<feature type="non-terminal residue" evidence="3">
    <location>
        <position position="124"/>
    </location>
</feature>
<evidence type="ECO:0000259" key="2">
    <source>
        <dbReference type="PROSITE" id="PS51898"/>
    </source>
</evidence>
<accession>A0ABN7XPQ8</accession>
<name>A0ABN7XPQ8_GIGMA</name>
<evidence type="ECO:0000313" key="4">
    <source>
        <dbReference type="Proteomes" id="UP000789901"/>
    </source>
</evidence>
<dbReference type="InterPro" id="IPR011010">
    <property type="entry name" value="DNA_brk_join_enz"/>
</dbReference>
<evidence type="ECO:0000256" key="1">
    <source>
        <dbReference type="ARBA" id="ARBA00023172"/>
    </source>
</evidence>
<dbReference type="EMBL" id="CAJVQB010162745">
    <property type="protein sequence ID" value="CAG8856690.1"/>
    <property type="molecule type" value="Genomic_DNA"/>
</dbReference>
<protein>
    <submittedName>
        <fullName evidence="3">7265_t:CDS:1</fullName>
    </submittedName>
</protein>
<dbReference type="InterPro" id="IPR052925">
    <property type="entry name" value="Phage_Integrase-like_Recomb"/>
</dbReference>
<reference evidence="3 4" key="1">
    <citation type="submission" date="2021-06" db="EMBL/GenBank/DDBJ databases">
        <authorList>
            <person name="Kallberg Y."/>
            <person name="Tangrot J."/>
            <person name="Rosling A."/>
        </authorList>
    </citation>
    <scope>NUCLEOTIDE SEQUENCE [LARGE SCALE GENOMIC DNA]</scope>
    <source>
        <strain evidence="3 4">120-4 pot B 10/14</strain>
    </source>
</reference>
<sequence>ASELATLSLNDFREENGLLWISINRSKTDQQGVEKFIPIELTNSRFCPIRLWKQYLRVRGNSGKIAFLSNKNGKLTVGAISSIIKRIANHAGLKGRYTSHSLRIGRATAAMKAGLSLPQIMAIG</sequence>
<comment type="caution">
    <text evidence="3">The sequence shown here is derived from an EMBL/GenBank/DDBJ whole genome shotgun (WGS) entry which is preliminary data.</text>
</comment>
<dbReference type="InterPro" id="IPR002104">
    <property type="entry name" value="Integrase_catalytic"/>
</dbReference>
<organism evidence="3 4">
    <name type="scientific">Gigaspora margarita</name>
    <dbReference type="NCBI Taxonomy" id="4874"/>
    <lineage>
        <taxon>Eukaryota</taxon>
        <taxon>Fungi</taxon>
        <taxon>Fungi incertae sedis</taxon>
        <taxon>Mucoromycota</taxon>
        <taxon>Glomeromycotina</taxon>
        <taxon>Glomeromycetes</taxon>
        <taxon>Diversisporales</taxon>
        <taxon>Gigasporaceae</taxon>
        <taxon>Gigaspora</taxon>
    </lineage>
</organism>
<dbReference type="Gene3D" id="1.10.443.10">
    <property type="entry name" value="Intergrase catalytic core"/>
    <property type="match status" value="1"/>
</dbReference>
<keyword evidence="1" id="KW-0233">DNA recombination</keyword>
<dbReference type="PANTHER" id="PTHR34605:SF3">
    <property type="entry name" value="P CELL-TYPE AGGLUTINATION PROTEIN MAP4-LIKE-RELATED"/>
    <property type="match status" value="1"/>
</dbReference>
<keyword evidence="4" id="KW-1185">Reference proteome</keyword>
<feature type="non-terminal residue" evidence="3">
    <location>
        <position position="1"/>
    </location>
</feature>
<dbReference type="PANTHER" id="PTHR34605">
    <property type="entry name" value="PHAGE_INTEGRASE DOMAIN-CONTAINING PROTEIN"/>
    <property type="match status" value="1"/>
</dbReference>
<dbReference type="SUPFAM" id="SSF56349">
    <property type="entry name" value="DNA breaking-rejoining enzymes"/>
    <property type="match status" value="1"/>
</dbReference>
<dbReference type="Pfam" id="PF00589">
    <property type="entry name" value="Phage_integrase"/>
    <property type="match status" value="1"/>
</dbReference>
<feature type="domain" description="Tyr recombinase" evidence="2">
    <location>
        <begin position="1"/>
        <end position="124"/>
    </location>
</feature>
<dbReference type="PROSITE" id="PS51898">
    <property type="entry name" value="TYR_RECOMBINASE"/>
    <property type="match status" value="1"/>
</dbReference>
<dbReference type="Proteomes" id="UP000789901">
    <property type="component" value="Unassembled WGS sequence"/>
</dbReference>
<gene>
    <name evidence="3" type="ORF">GMARGA_LOCUS45511</name>
</gene>
<evidence type="ECO:0000313" key="3">
    <source>
        <dbReference type="EMBL" id="CAG8856690.1"/>
    </source>
</evidence>
<dbReference type="InterPro" id="IPR013762">
    <property type="entry name" value="Integrase-like_cat_sf"/>
</dbReference>
<proteinExistence type="predicted"/>